<feature type="domain" description="tRNA(Ile)-lysidine/2-thiocytidine synthase N-terminal" evidence="8">
    <location>
        <begin position="52"/>
        <end position="233"/>
    </location>
</feature>
<dbReference type="PANTHER" id="PTHR11807">
    <property type="entry name" value="ATPASES OF THE PP SUPERFAMILY-RELATED"/>
    <property type="match status" value="1"/>
</dbReference>
<dbReference type="EnsemblMetazoa" id="G19379.1">
    <property type="protein sequence ID" value="G19379.1:cds"/>
    <property type="gene ID" value="G19379"/>
</dbReference>
<evidence type="ECO:0000256" key="6">
    <source>
        <dbReference type="HAMAP-Rule" id="MF_03053"/>
    </source>
</evidence>
<dbReference type="Proteomes" id="UP000005408">
    <property type="component" value="Unassembled WGS sequence"/>
</dbReference>
<dbReference type="SUPFAM" id="SSF52402">
    <property type="entry name" value="Adenine nucleotide alpha hydrolases-like"/>
    <property type="match status" value="1"/>
</dbReference>
<accession>A0A8W8JLN9</accession>
<evidence type="ECO:0000256" key="1">
    <source>
        <dbReference type="ARBA" id="ARBA00022490"/>
    </source>
</evidence>
<reference evidence="10" key="1">
    <citation type="submission" date="2022-08" db="UniProtKB">
        <authorList>
            <consortium name="EnsemblMetazoa"/>
        </authorList>
    </citation>
    <scope>IDENTIFICATION</scope>
    <source>
        <strain evidence="10">05x7-T-G4-1.051#20</strain>
    </source>
</reference>
<dbReference type="Pfam" id="PF01171">
    <property type="entry name" value="ATP_bind_3"/>
    <property type="match status" value="1"/>
</dbReference>
<dbReference type="GO" id="GO:0005739">
    <property type="term" value="C:mitochondrion"/>
    <property type="evidence" value="ECO:0007669"/>
    <property type="project" value="TreeGrafter"/>
</dbReference>
<dbReference type="InterPro" id="IPR000541">
    <property type="entry name" value="Ncs6/Tuc1/Ctu1"/>
</dbReference>
<dbReference type="EC" id="2.7.7.-" evidence="6"/>
<dbReference type="NCBIfam" id="TIGR00269">
    <property type="entry name" value="TIGR00269 family protein"/>
    <property type="match status" value="1"/>
</dbReference>
<dbReference type="InterPro" id="IPR032442">
    <property type="entry name" value="CTU1_C"/>
</dbReference>
<dbReference type="PANTHER" id="PTHR11807:SF12">
    <property type="entry name" value="CYTOPLASMIC TRNA 2-THIOLATION PROTEIN 1"/>
    <property type="match status" value="1"/>
</dbReference>
<feature type="region of interest" description="Disordered" evidence="7">
    <location>
        <begin position="326"/>
        <end position="364"/>
    </location>
</feature>
<evidence type="ECO:0000256" key="7">
    <source>
        <dbReference type="SAM" id="MobiDB-lite"/>
    </source>
</evidence>
<dbReference type="InterPro" id="IPR020554">
    <property type="entry name" value="UPF0021_CS"/>
</dbReference>
<dbReference type="OMA" id="KPVRGIC"/>
<comment type="function">
    <text evidence="6">Plays a central role in 2-thiolation of mcm(5)S(2)U at tRNA wobble positions of tRNA(Lys), tRNA(Glu) and tRNA(Gln). Directly binds tRNAs and probably acts by catalyzing adenylation of tRNAs, an intermediate required for 2-thiolation. It is unclear whether it acts as a sulfurtransferase that transfers sulfur from thiocarboxylated URM1 onto the uridine of tRNAs at wobble position.</text>
</comment>
<dbReference type="InterPro" id="IPR011063">
    <property type="entry name" value="TilS/TtcA_N"/>
</dbReference>
<dbReference type="PROSITE" id="PS01263">
    <property type="entry name" value="UPF0021"/>
    <property type="match status" value="1"/>
</dbReference>
<dbReference type="Pfam" id="PF16503">
    <property type="entry name" value="zn-ribbon_14"/>
    <property type="match status" value="1"/>
</dbReference>
<dbReference type="FunFam" id="3.40.50.620:FF:000054">
    <property type="entry name" value="Cytoplasmic tRNA 2-thiolation protein 1"/>
    <property type="match status" value="1"/>
</dbReference>
<dbReference type="Gene3D" id="3.40.50.620">
    <property type="entry name" value="HUPs"/>
    <property type="match status" value="1"/>
</dbReference>
<name>A0A8W8JLN9_MAGGI</name>
<organism evidence="10 11">
    <name type="scientific">Magallana gigas</name>
    <name type="common">Pacific oyster</name>
    <name type="synonym">Crassostrea gigas</name>
    <dbReference type="NCBI Taxonomy" id="29159"/>
    <lineage>
        <taxon>Eukaryota</taxon>
        <taxon>Metazoa</taxon>
        <taxon>Spiralia</taxon>
        <taxon>Lophotrochozoa</taxon>
        <taxon>Mollusca</taxon>
        <taxon>Bivalvia</taxon>
        <taxon>Autobranchia</taxon>
        <taxon>Pteriomorphia</taxon>
        <taxon>Ostreida</taxon>
        <taxon>Ostreoidea</taxon>
        <taxon>Ostreidae</taxon>
        <taxon>Magallana</taxon>
    </lineage>
</organism>
<dbReference type="GO" id="GO:0032447">
    <property type="term" value="P:protein urmylation"/>
    <property type="evidence" value="ECO:0007669"/>
    <property type="project" value="UniProtKB-UniRule"/>
</dbReference>
<comment type="similarity">
    <text evidence="6">Belongs to the TtcA family. CTU1/NCS6/ATPBD3 subfamily.</text>
</comment>
<dbReference type="AlphaFoldDB" id="A0A8W8JLN9"/>
<proteinExistence type="inferred from homology"/>
<feature type="compositionally biased region" description="Basic and acidic residues" evidence="7">
    <location>
        <begin position="326"/>
        <end position="345"/>
    </location>
</feature>
<sequence length="393" mass="43878">MPIKCNLCEAGAILKRPKTGDALCKNCFYFAFEEEVHKTITDANLFVRGETVAIGASGGKDSTVLAYVLKALNQRYDYGVNLVLLSVDEGITGYRDDSLETVKRNQQQYDLPLKIVSYEELYGWTMDAIVKQIGLKNNCTFCGVFRRQALDRGAILMKVDRIVTGHNADDIAETVIMNVLRGDIGRLQRCTAITTGTEGALPRSKPFKYTYEKEIVMYAYFKKLDYFSTECIYSPNAYRGFARAYIKDLEKIRPSAIIDIIHSGESLSVKKAVKLPTQGTCERCGYISSNPLCKACILLEGLNRGLPRLGIGKSHKERRKLNEMLAQKEEAGNEKTTPDNSRETTENASSEKSASGSSKQKCENCSCGQKCLAEKVEDLQLDRRKIDPALIDF</sequence>
<evidence type="ECO:0000256" key="5">
    <source>
        <dbReference type="ARBA" id="ARBA00022884"/>
    </source>
</evidence>
<comment type="pathway">
    <text evidence="6">tRNA modification; 5-methoxycarbonylmethyl-2-thiouridine-tRNA biosynthesis.</text>
</comment>
<keyword evidence="11" id="KW-1185">Reference proteome</keyword>
<dbReference type="GO" id="GO:0016779">
    <property type="term" value="F:nucleotidyltransferase activity"/>
    <property type="evidence" value="ECO:0007669"/>
    <property type="project" value="UniProtKB-UniRule"/>
</dbReference>
<dbReference type="GO" id="GO:0002144">
    <property type="term" value="C:cytosolic tRNA wobble base thiouridylase complex"/>
    <property type="evidence" value="ECO:0007669"/>
    <property type="project" value="TreeGrafter"/>
</dbReference>
<evidence type="ECO:0000313" key="10">
    <source>
        <dbReference type="EnsemblMetazoa" id="G19379.1:cds"/>
    </source>
</evidence>
<dbReference type="InterPro" id="IPR056369">
    <property type="entry name" value="CTU1-like_ATP-bd"/>
</dbReference>
<evidence type="ECO:0000313" key="11">
    <source>
        <dbReference type="Proteomes" id="UP000005408"/>
    </source>
</evidence>
<evidence type="ECO:0000256" key="3">
    <source>
        <dbReference type="ARBA" id="ARBA00022679"/>
    </source>
</evidence>
<keyword evidence="4 6" id="KW-0819">tRNA processing</keyword>
<dbReference type="OrthoDB" id="198857at2759"/>
<keyword evidence="2 6" id="KW-0820">tRNA-binding</keyword>
<dbReference type="GO" id="GO:0000049">
    <property type="term" value="F:tRNA binding"/>
    <property type="evidence" value="ECO:0007669"/>
    <property type="project" value="UniProtKB-UniRule"/>
</dbReference>
<keyword evidence="1 6" id="KW-0963">Cytoplasm</keyword>
<keyword evidence="3 6" id="KW-0808">Transferase</keyword>
<dbReference type="InterPro" id="IPR014729">
    <property type="entry name" value="Rossmann-like_a/b/a_fold"/>
</dbReference>
<evidence type="ECO:0000256" key="4">
    <source>
        <dbReference type="ARBA" id="ARBA00022694"/>
    </source>
</evidence>
<evidence type="ECO:0000256" key="2">
    <source>
        <dbReference type="ARBA" id="ARBA00022555"/>
    </source>
</evidence>
<feature type="compositionally biased region" description="Low complexity" evidence="7">
    <location>
        <begin position="348"/>
        <end position="359"/>
    </location>
</feature>
<keyword evidence="5 6" id="KW-0694">RNA-binding</keyword>
<dbReference type="HAMAP" id="MF_03053">
    <property type="entry name" value="CTU1"/>
    <property type="match status" value="1"/>
</dbReference>
<feature type="domain" description="Cytoplasmic tRNA 2-thiolation protein 1 C-terminal" evidence="9">
    <location>
        <begin position="279"/>
        <end position="309"/>
    </location>
</feature>
<protein>
    <recommendedName>
        <fullName evidence="6">Cytoplasmic tRNA 2-thiolation protein 1</fullName>
        <ecNumber evidence="6">2.7.7.-</ecNumber>
    </recommendedName>
    <alternativeName>
        <fullName evidence="6">Cytoplasmic tRNA adenylyltransferase 1</fullName>
    </alternativeName>
</protein>
<comment type="subcellular location">
    <subcellularLocation>
        <location evidence="6">Cytoplasm</location>
    </subcellularLocation>
</comment>
<dbReference type="CDD" id="cd01713">
    <property type="entry name" value="CTU1-like"/>
    <property type="match status" value="1"/>
</dbReference>
<evidence type="ECO:0000259" key="9">
    <source>
        <dbReference type="Pfam" id="PF16503"/>
    </source>
</evidence>
<evidence type="ECO:0000259" key="8">
    <source>
        <dbReference type="Pfam" id="PF01171"/>
    </source>
</evidence>
<dbReference type="GO" id="GO:0002143">
    <property type="term" value="P:tRNA wobble position uridine thiolation"/>
    <property type="evidence" value="ECO:0007669"/>
    <property type="project" value="TreeGrafter"/>
</dbReference>